<keyword evidence="1" id="KW-0732">Signal</keyword>
<evidence type="ECO:0000313" key="3">
    <source>
        <dbReference type="Proteomes" id="UP000316270"/>
    </source>
</evidence>
<dbReference type="InterPro" id="IPR017395">
    <property type="entry name" value="Chlorophyllase-like"/>
</dbReference>
<name>A0A517LPQ1_9PEZI</name>
<dbReference type="InterPro" id="IPR029058">
    <property type="entry name" value="AB_hydrolase_fold"/>
</dbReference>
<dbReference type="SUPFAM" id="SSF53474">
    <property type="entry name" value="alpha/beta-Hydrolases"/>
    <property type="match status" value="1"/>
</dbReference>
<dbReference type="Gene3D" id="3.40.50.1820">
    <property type="entry name" value="alpha/beta hydrolase"/>
    <property type="match status" value="1"/>
</dbReference>
<evidence type="ECO:0000256" key="1">
    <source>
        <dbReference type="SAM" id="SignalP"/>
    </source>
</evidence>
<feature type="chain" id="PRO_5022135903" evidence="1">
    <location>
        <begin position="18"/>
        <end position="355"/>
    </location>
</feature>
<accession>A0A517LPQ1</accession>
<reference evidence="2 3" key="1">
    <citation type="submission" date="2019-07" db="EMBL/GenBank/DDBJ databases">
        <title>Finished genome of Venturia effusa.</title>
        <authorList>
            <person name="Young C.A."/>
            <person name="Cox M.P."/>
            <person name="Ganley A.R.D."/>
            <person name="David W.J."/>
        </authorList>
    </citation>
    <scope>NUCLEOTIDE SEQUENCE [LARGE SCALE GENOMIC DNA]</scope>
    <source>
        <strain evidence="3">albino</strain>
    </source>
</reference>
<protein>
    <submittedName>
        <fullName evidence="2">Uncharacterized protein</fullName>
    </submittedName>
</protein>
<evidence type="ECO:0000313" key="2">
    <source>
        <dbReference type="EMBL" id="QDS77621.1"/>
    </source>
</evidence>
<dbReference type="OrthoDB" id="3506780at2759"/>
<feature type="signal peptide" evidence="1">
    <location>
        <begin position="1"/>
        <end position="17"/>
    </location>
</feature>
<sequence>MRSIPTILLLFAWSVAAMPQFPKGTSAPKSGGYMESLAKSMGLDPNGDITSMVCETFSGKVSSGKLIGSMFGSPNGQGPDEQCMVDKSGGSGQYKAHYLSDPSLPDHTIYVPENPPPGKLPVIVWGNGFCMKAGTMFANFLNEVASHGFMIIANGPDKGAQLNGQTTYKELIKSIDWVTKNPAAKKYGDIDVSKLAVAGQSCGGLEAVSLSLTCEDCLRLTTAYFQYEASHDPRVKMTALFNSGYIQGSTPTMMAKFKHPVAWFLGGPKDIAQKNGDLDYKNLPGTTPAIKGTIVVGHIGTYYQKYGGRMGKAAVAYFKWTMKEDLEAKKLFCSPQPDSDLVKAGFKFEAKSGMC</sequence>
<dbReference type="Pfam" id="PF07224">
    <property type="entry name" value="Chlorophyllase"/>
    <property type="match status" value="1"/>
</dbReference>
<organism evidence="2 3">
    <name type="scientific">Venturia effusa</name>
    <dbReference type="NCBI Taxonomy" id="50376"/>
    <lineage>
        <taxon>Eukaryota</taxon>
        <taxon>Fungi</taxon>
        <taxon>Dikarya</taxon>
        <taxon>Ascomycota</taxon>
        <taxon>Pezizomycotina</taxon>
        <taxon>Dothideomycetes</taxon>
        <taxon>Pleosporomycetidae</taxon>
        <taxon>Venturiales</taxon>
        <taxon>Venturiaceae</taxon>
        <taxon>Venturia</taxon>
    </lineage>
</organism>
<dbReference type="Proteomes" id="UP000316270">
    <property type="component" value="Chromosome 18"/>
</dbReference>
<gene>
    <name evidence="2" type="ORF">FKW77_002440</name>
</gene>
<dbReference type="AlphaFoldDB" id="A0A517LPQ1"/>
<dbReference type="PANTHER" id="PTHR33428:SF14">
    <property type="entry name" value="CARBOXYLESTERASE TYPE B DOMAIN-CONTAINING PROTEIN"/>
    <property type="match status" value="1"/>
</dbReference>
<keyword evidence="3" id="KW-1185">Reference proteome</keyword>
<dbReference type="PANTHER" id="PTHR33428">
    <property type="entry name" value="CHLOROPHYLLASE-2, CHLOROPLASTIC"/>
    <property type="match status" value="1"/>
</dbReference>
<dbReference type="EMBL" id="CP042202">
    <property type="protein sequence ID" value="QDS77621.1"/>
    <property type="molecule type" value="Genomic_DNA"/>
</dbReference>
<proteinExistence type="predicted"/>